<dbReference type="Gene3D" id="1.10.150.240">
    <property type="entry name" value="Putative phosphatase, domain 2"/>
    <property type="match status" value="1"/>
</dbReference>
<dbReference type="NCBIfam" id="TIGR01509">
    <property type="entry name" value="HAD-SF-IA-v3"/>
    <property type="match status" value="1"/>
</dbReference>
<sequence length="227" mass="26230">MVKAVFFDLFFTLIVPNYLEENNEYEVLKLSKEEWESYAENDELYRERALGIISDEVSIIKKILALMPFKATEEQITEIINRRNDRMKRALMTVDKEIMDTIKSLKALDIKICLISNADCMDCKYWNQSALSKLFDYAVFSCNVGVLKPESGIYEYALNSIGVNPEDSLFVGDGGSDELFGAKRVGMKTVFTEYLDRKEDKKRKELMAEADYHIDKFSDLLKIIFAK</sequence>
<dbReference type="InterPro" id="IPR036412">
    <property type="entry name" value="HAD-like_sf"/>
</dbReference>
<dbReference type="InterPro" id="IPR023198">
    <property type="entry name" value="PGP-like_dom2"/>
</dbReference>
<dbReference type="InterPro" id="IPR023214">
    <property type="entry name" value="HAD_sf"/>
</dbReference>
<gene>
    <name evidence="5" type="ORF">DHW61_10305</name>
</gene>
<dbReference type="Gene3D" id="3.40.50.1000">
    <property type="entry name" value="HAD superfamily/HAD-like"/>
    <property type="match status" value="1"/>
</dbReference>
<keyword evidence="4" id="KW-0460">Magnesium</keyword>
<dbReference type="Pfam" id="PF00702">
    <property type="entry name" value="Hydrolase"/>
    <property type="match status" value="1"/>
</dbReference>
<evidence type="ECO:0000313" key="6">
    <source>
        <dbReference type="Proteomes" id="UP000262969"/>
    </source>
</evidence>
<accession>A0A3D2X7B2</accession>
<dbReference type="PRINTS" id="PR00413">
    <property type="entry name" value="HADHALOGNASE"/>
</dbReference>
<comment type="caution">
    <text evidence="5">The sequence shown here is derived from an EMBL/GenBank/DDBJ whole genome shotgun (WGS) entry which is preliminary data.</text>
</comment>
<dbReference type="InterPro" id="IPR051400">
    <property type="entry name" value="HAD-like_hydrolase"/>
</dbReference>
<evidence type="ECO:0000256" key="4">
    <source>
        <dbReference type="ARBA" id="ARBA00022842"/>
    </source>
</evidence>
<organism evidence="5 6">
    <name type="scientific">Lachnoclostridium phytofermentans</name>
    <dbReference type="NCBI Taxonomy" id="66219"/>
    <lineage>
        <taxon>Bacteria</taxon>
        <taxon>Bacillati</taxon>
        <taxon>Bacillota</taxon>
        <taxon>Clostridia</taxon>
        <taxon>Lachnospirales</taxon>
        <taxon>Lachnospiraceae</taxon>
    </lineage>
</organism>
<keyword evidence="2" id="KW-0479">Metal-binding</keyword>
<dbReference type="NCBIfam" id="TIGR01549">
    <property type="entry name" value="HAD-SF-IA-v1"/>
    <property type="match status" value="1"/>
</dbReference>
<evidence type="ECO:0000256" key="2">
    <source>
        <dbReference type="ARBA" id="ARBA00022723"/>
    </source>
</evidence>
<name>A0A3D2X7B2_9FIRM</name>
<dbReference type="EMBL" id="DPVV01000340">
    <property type="protein sequence ID" value="HCL02784.1"/>
    <property type="molecule type" value="Genomic_DNA"/>
</dbReference>
<dbReference type="Proteomes" id="UP000262969">
    <property type="component" value="Unassembled WGS sequence"/>
</dbReference>
<dbReference type="SFLD" id="SFLDS00003">
    <property type="entry name" value="Haloacid_Dehalogenase"/>
    <property type="match status" value="1"/>
</dbReference>
<keyword evidence="3" id="KW-0378">Hydrolase</keyword>
<dbReference type="InterPro" id="IPR006439">
    <property type="entry name" value="HAD-SF_hydro_IA"/>
</dbReference>
<dbReference type="PANTHER" id="PTHR46470">
    <property type="entry name" value="N-ACYLNEURAMINATE-9-PHOSPHATASE"/>
    <property type="match status" value="1"/>
</dbReference>
<dbReference type="GO" id="GO:0016791">
    <property type="term" value="F:phosphatase activity"/>
    <property type="evidence" value="ECO:0007669"/>
    <property type="project" value="TreeGrafter"/>
</dbReference>
<comment type="cofactor">
    <cofactor evidence="1">
        <name>Mg(2+)</name>
        <dbReference type="ChEBI" id="CHEBI:18420"/>
    </cofactor>
</comment>
<evidence type="ECO:0000313" key="5">
    <source>
        <dbReference type="EMBL" id="HCL02784.1"/>
    </source>
</evidence>
<dbReference type="SUPFAM" id="SSF56784">
    <property type="entry name" value="HAD-like"/>
    <property type="match status" value="1"/>
</dbReference>
<evidence type="ECO:0000256" key="1">
    <source>
        <dbReference type="ARBA" id="ARBA00001946"/>
    </source>
</evidence>
<dbReference type="PANTHER" id="PTHR46470:SF2">
    <property type="entry name" value="GLYCERALDEHYDE 3-PHOSPHATE PHOSPHATASE"/>
    <property type="match status" value="1"/>
</dbReference>
<dbReference type="SFLD" id="SFLDG01129">
    <property type="entry name" value="C1.5:_HAD__Beta-PGM__Phosphata"/>
    <property type="match status" value="1"/>
</dbReference>
<protein>
    <submittedName>
        <fullName evidence="5">Haloacid dehalogenase</fullName>
    </submittedName>
</protein>
<dbReference type="GO" id="GO:0046872">
    <property type="term" value="F:metal ion binding"/>
    <property type="evidence" value="ECO:0007669"/>
    <property type="project" value="UniProtKB-KW"/>
</dbReference>
<dbReference type="AlphaFoldDB" id="A0A3D2X7B2"/>
<reference evidence="5 6" key="1">
    <citation type="journal article" date="2018" name="Nat. Biotechnol.">
        <title>A standardized bacterial taxonomy based on genome phylogeny substantially revises the tree of life.</title>
        <authorList>
            <person name="Parks D.H."/>
            <person name="Chuvochina M."/>
            <person name="Waite D.W."/>
            <person name="Rinke C."/>
            <person name="Skarshewski A."/>
            <person name="Chaumeil P.A."/>
            <person name="Hugenholtz P."/>
        </authorList>
    </citation>
    <scope>NUCLEOTIDE SEQUENCE [LARGE SCALE GENOMIC DNA]</scope>
    <source>
        <strain evidence="5">UBA11728</strain>
    </source>
</reference>
<proteinExistence type="predicted"/>
<dbReference type="GO" id="GO:0044281">
    <property type="term" value="P:small molecule metabolic process"/>
    <property type="evidence" value="ECO:0007669"/>
    <property type="project" value="UniProtKB-ARBA"/>
</dbReference>
<evidence type="ECO:0000256" key="3">
    <source>
        <dbReference type="ARBA" id="ARBA00022801"/>
    </source>
</evidence>